<organism evidence="3 4">
    <name type="scientific">Corymbia citriodora subsp. variegata</name>
    <dbReference type="NCBI Taxonomy" id="360336"/>
    <lineage>
        <taxon>Eukaryota</taxon>
        <taxon>Viridiplantae</taxon>
        <taxon>Streptophyta</taxon>
        <taxon>Embryophyta</taxon>
        <taxon>Tracheophyta</taxon>
        <taxon>Spermatophyta</taxon>
        <taxon>Magnoliopsida</taxon>
        <taxon>eudicotyledons</taxon>
        <taxon>Gunneridae</taxon>
        <taxon>Pentapetalae</taxon>
        <taxon>rosids</taxon>
        <taxon>malvids</taxon>
        <taxon>Myrtales</taxon>
        <taxon>Myrtaceae</taxon>
        <taxon>Myrtoideae</taxon>
        <taxon>Eucalypteae</taxon>
        <taxon>Corymbia</taxon>
    </lineage>
</organism>
<dbReference type="AlphaFoldDB" id="A0A8T0CSH3"/>
<accession>A0A8T0CSH3</accession>
<dbReference type="OrthoDB" id="1883054at2759"/>
<dbReference type="Proteomes" id="UP000806378">
    <property type="component" value="Unassembled WGS sequence"/>
</dbReference>
<evidence type="ECO:0000259" key="2">
    <source>
        <dbReference type="SMART" id="SM00507"/>
    </source>
</evidence>
<reference evidence="3" key="1">
    <citation type="submission" date="2020-05" db="EMBL/GenBank/DDBJ databases">
        <title>WGS assembly of Corymbia citriodora subspecies variegata.</title>
        <authorList>
            <person name="Barry K."/>
            <person name="Hundley H."/>
            <person name="Shu S."/>
            <person name="Jenkins J."/>
            <person name="Grimwood J."/>
            <person name="Baten A."/>
        </authorList>
    </citation>
    <scope>NUCLEOTIDE SEQUENCE</scope>
    <source>
        <strain evidence="3">CV2-018</strain>
    </source>
</reference>
<feature type="compositionally biased region" description="Basic residues" evidence="1">
    <location>
        <begin position="109"/>
        <end position="126"/>
    </location>
</feature>
<dbReference type="PANTHER" id="PTHR33427:SF3">
    <property type="entry name" value="HNH ENDONUCLEASE"/>
    <property type="match status" value="1"/>
</dbReference>
<dbReference type="Gene3D" id="1.10.30.50">
    <property type="match status" value="1"/>
</dbReference>
<dbReference type="InterPro" id="IPR003615">
    <property type="entry name" value="HNH_nuc"/>
</dbReference>
<comment type="caution">
    <text evidence="3">The sequence shown here is derived from an EMBL/GenBank/DDBJ whole genome shotgun (WGS) entry which is preliminary data.</text>
</comment>
<proteinExistence type="predicted"/>
<sequence length="322" mass="36946">MATGGSHRSLRWKSEVSGHWRSHRHSRGHLKIRGPWLRMVGNSAEQRERERFFIFIYVHIIKTWHFFIGPQQKCMPRQPTTRFTPTTEYFLERYYWIMRSTLQKLTSSQKKRRKMFPNKKHSKRRPSAAAQSSPSAPRPAAPAPAALPSSHRRFTPSTSLIDQELETLQDTSSSLLESLQISLDEAATPPSPNPSPRSFPYSVKQQCWDKAESVKGRDPDRWRRDAVGNIVFRKLVGCAGCLCHDYDHILPYSKGGKSTLENCQVLQATVNRSKGNQTEISRADLIRRSSYCRVSDRDMDLLELSAYGNVRRDQDSGGCRIQ</sequence>
<dbReference type="Gramene" id="rna-gnl|WGS:JABURB|Cocit.L5293.1">
    <property type="protein sequence ID" value="cds-KAF7850541.1"/>
    <property type="gene ID" value="gene-BT93_L5293"/>
</dbReference>
<gene>
    <name evidence="3" type="ORF">BT93_L5293</name>
</gene>
<dbReference type="EMBL" id="MU089604">
    <property type="protein sequence ID" value="KAF7850541.1"/>
    <property type="molecule type" value="Genomic_DNA"/>
</dbReference>
<evidence type="ECO:0000256" key="1">
    <source>
        <dbReference type="SAM" id="MobiDB-lite"/>
    </source>
</evidence>
<dbReference type="CDD" id="cd00085">
    <property type="entry name" value="HNHc"/>
    <property type="match status" value="1"/>
</dbReference>
<feature type="region of interest" description="Disordered" evidence="1">
    <location>
        <begin position="106"/>
        <end position="153"/>
    </location>
</feature>
<feature type="domain" description="HNH nuclease" evidence="2">
    <location>
        <begin position="226"/>
        <end position="272"/>
    </location>
</feature>
<protein>
    <recommendedName>
        <fullName evidence="2">HNH nuclease domain-containing protein</fullName>
    </recommendedName>
</protein>
<evidence type="ECO:0000313" key="3">
    <source>
        <dbReference type="EMBL" id="KAF7850541.1"/>
    </source>
</evidence>
<dbReference type="PANTHER" id="PTHR33427">
    <property type="entry name" value="HNH ENDONUCLEASE"/>
    <property type="match status" value="1"/>
</dbReference>
<keyword evidence="4" id="KW-1185">Reference proteome</keyword>
<dbReference type="SMART" id="SM00507">
    <property type="entry name" value="HNHc"/>
    <property type="match status" value="1"/>
</dbReference>
<name>A0A8T0CSH3_CORYI</name>
<evidence type="ECO:0000313" key="4">
    <source>
        <dbReference type="Proteomes" id="UP000806378"/>
    </source>
</evidence>